<name>A0A085W2N2_9BACT</name>
<organism evidence="2 3">
    <name type="scientific">Hyalangium minutum</name>
    <dbReference type="NCBI Taxonomy" id="394096"/>
    <lineage>
        <taxon>Bacteria</taxon>
        <taxon>Pseudomonadati</taxon>
        <taxon>Myxococcota</taxon>
        <taxon>Myxococcia</taxon>
        <taxon>Myxococcales</taxon>
        <taxon>Cystobacterineae</taxon>
        <taxon>Archangiaceae</taxon>
        <taxon>Hyalangium</taxon>
    </lineage>
</organism>
<gene>
    <name evidence="2" type="ORF">DB31_4388</name>
</gene>
<dbReference type="Proteomes" id="UP000028725">
    <property type="component" value="Unassembled WGS sequence"/>
</dbReference>
<dbReference type="RefSeq" id="WP_044198172.1">
    <property type="nucleotide sequence ID" value="NZ_JMCB01000024.1"/>
</dbReference>
<evidence type="ECO:0000313" key="2">
    <source>
        <dbReference type="EMBL" id="KFE61945.1"/>
    </source>
</evidence>
<comment type="caution">
    <text evidence="2">The sequence shown here is derived from an EMBL/GenBank/DDBJ whole genome shotgun (WGS) entry which is preliminary data.</text>
</comment>
<dbReference type="AlphaFoldDB" id="A0A085W2N2"/>
<dbReference type="STRING" id="394096.DB31_4388"/>
<proteinExistence type="predicted"/>
<sequence length="845" mass="94510">MSTSTREALPEPLTGTPSFLLFGAWEAGGATYEVASRSRLDTRQVIPYFEHAGQLHVGVLQRRRASRAVRGAPLVGLEPVGIDFAGVDETGDILEYGRSVFNARTHVTLDERRLKIPLPTYARSIGYLTELALPLFVAVNPPLSADIDVEWDGARHRLLFRPVQALLQELESGAHAHSEDLVLLLRGLVGPKAASRSAPAEDSPGAQALLSRADERVWDAARLAHFAERGLDAETAAGFRRRGSPTGADLRFLRAHRVHLDGQWWEVVTPGTGQSVVVLPFVRHGGETYFLLWSEIRPAVLERRLLQPLYDVPIHPRYGNATGFFLSETEARALESNTALPGLVERRLSAALGQPVGVRSLQRLGPGAEPAPTVSSEVRHRVACELDVSRLQELPEDVFLIRAPELARAVAEGRVRDPIIVSGLLSMGGELGLDPFREARTAPVEARNAFLETMTHGSTVQRRLQSYSSIEQEQLEAPTYARLMTLLQHEYGVRVAYPQNEADRSFFKAAFRVFMAADRGENRALQGLHWSHDAFHFSLGNYTLPGPVDFERWYVEGEPIPPTPPAEGPVWEQYARALKAAEDEATFFSFWTLYHEKFSLSRYVSSLTYYAALRDMGITDRPTSRAIFDAVTSRAEIPPEVERNEVYRSRKEVRDLFEYMRGFRDYHLKDIKEAWKYATRDIYRGSFLRFRLYSGDADSYVRGVKAFQSRLDAYPPGLNPLLAQCADVRVALALRVFDGTKALRLVRKALGGAGETHRQRRSDFLHSVAEPYFTELEAQQRALEALRARLTNAEMVPLNERLHADIQALAATVEALRGRLWDQVAQTGLLSAEAVAAERVRELPR</sequence>
<accession>A0A085W2N2</accession>
<keyword evidence="3" id="KW-1185">Reference proteome</keyword>
<reference evidence="2 3" key="1">
    <citation type="submission" date="2014-04" db="EMBL/GenBank/DDBJ databases">
        <title>Genome assembly of Hyalangium minutum DSM 14724.</title>
        <authorList>
            <person name="Sharma G."/>
            <person name="Subramanian S."/>
        </authorList>
    </citation>
    <scope>NUCLEOTIDE SEQUENCE [LARGE SCALE GENOMIC DNA]</scope>
    <source>
        <strain evidence="2 3">DSM 14724</strain>
    </source>
</reference>
<protein>
    <submittedName>
        <fullName evidence="2">Uncharacterized protein</fullName>
    </submittedName>
</protein>
<dbReference type="EMBL" id="JMCB01000024">
    <property type="protein sequence ID" value="KFE61945.1"/>
    <property type="molecule type" value="Genomic_DNA"/>
</dbReference>
<keyword evidence="1" id="KW-0175">Coiled coil</keyword>
<evidence type="ECO:0000256" key="1">
    <source>
        <dbReference type="SAM" id="Coils"/>
    </source>
</evidence>
<evidence type="ECO:0000313" key="3">
    <source>
        <dbReference type="Proteomes" id="UP000028725"/>
    </source>
</evidence>
<feature type="coiled-coil region" evidence="1">
    <location>
        <begin position="773"/>
        <end position="819"/>
    </location>
</feature>